<evidence type="ECO:0000313" key="2">
    <source>
        <dbReference type="EMBL" id="CAA9581141.1"/>
    </source>
</evidence>
<gene>
    <name evidence="2" type="ORF">AVDCRST_MAG18-3148</name>
</gene>
<proteinExistence type="predicted"/>
<dbReference type="EMBL" id="CADCWN010000237">
    <property type="protein sequence ID" value="CAA9581141.1"/>
    <property type="molecule type" value="Genomic_DNA"/>
</dbReference>
<feature type="region of interest" description="Disordered" evidence="1">
    <location>
        <begin position="1"/>
        <end position="53"/>
    </location>
</feature>
<name>A0A6J4VJL3_9BACT</name>
<accession>A0A6J4VJL3</accession>
<reference evidence="2" key="1">
    <citation type="submission" date="2020-02" db="EMBL/GenBank/DDBJ databases">
        <authorList>
            <person name="Meier V. D."/>
        </authorList>
    </citation>
    <scope>NUCLEOTIDE SEQUENCE</scope>
    <source>
        <strain evidence="2">AVDCRST_MAG18</strain>
    </source>
</reference>
<sequence>MSSSEQDGRRHRAPTRLAATRVAHYPMGIPRRPAAAQGVRRRNHPRTLDARLE</sequence>
<evidence type="ECO:0000256" key="1">
    <source>
        <dbReference type="SAM" id="MobiDB-lite"/>
    </source>
</evidence>
<organism evidence="2">
    <name type="scientific">uncultured Thermomicrobiales bacterium</name>
    <dbReference type="NCBI Taxonomy" id="1645740"/>
    <lineage>
        <taxon>Bacteria</taxon>
        <taxon>Pseudomonadati</taxon>
        <taxon>Thermomicrobiota</taxon>
        <taxon>Thermomicrobia</taxon>
        <taxon>Thermomicrobiales</taxon>
        <taxon>environmental samples</taxon>
    </lineage>
</organism>
<dbReference type="AlphaFoldDB" id="A0A6J4VJL3"/>
<protein>
    <submittedName>
        <fullName evidence="2">Uncharacterized protein</fullName>
    </submittedName>
</protein>